<dbReference type="InterPro" id="IPR002645">
    <property type="entry name" value="STAS_dom"/>
</dbReference>
<dbReference type="Proteomes" id="UP001084650">
    <property type="component" value="Unassembled WGS sequence"/>
</dbReference>
<reference evidence="2" key="2">
    <citation type="submission" date="2022-12" db="EMBL/GenBank/DDBJ databases">
        <title>Whole genome sequence of Mycolicibacterium iranicum strain SBH312.</title>
        <authorList>
            <person name="Jani J."/>
            <person name="Arifin Mustapha Z."/>
            <person name="Ahmed K."/>
            <person name="Kai Ling C."/>
        </authorList>
    </citation>
    <scope>NUCLEOTIDE SEQUENCE</scope>
    <source>
        <strain evidence="2">SBH312</strain>
    </source>
</reference>
<dbReference type="SUPFAM" id="SSF52091">
    <property type="entry name" value="SpoIIaa-like"/>
    <property type="match status" value="1"/>
</dbReference>
<comment type="caution">
    <text evidence="3">The sequence shown here is derived from an EMBL/GenBank/DDBJ whole genome shotgun (WGS) entry which is preliminary data.</text>
</comment>
<evidence type="ECO:0000313" key="5">
    <source>
        <dbReference type="Proteomes" id="UP001084650"/>
    </source>
</evidence>
<proteinExistence type="predicted"/>
<evidence type="ECO:0000313" key="4">
    <source>
        <dbReference type="Proteomes" id="UP000193622"/>
    </source>
</evidence>
<name>A0A1X1X2M8_MYCIR</name>
<dbReference type="InterPro" id="IPR036513">
    <property type="entry name" value="STAS_dom_sf"/>
</dbReference>
<gene>
    <name evidence="3" type="ORF">AWC12_01685</name>
    <name evidence="2" type="ORF">OY187_29920</name>
</gene>
<dbReference type="Gene3D" id="3.30.750.24">
    <property type="entry name" value="STAS domain"/>
    <property type="match status" value="1"/>
</dbReference>
<evidence type="ECO:0000313" key="2">
    <source>
        <dbReference type="EMBL" id="MCZ0732276.1"/>
    </source>
</evidence>
<evidence type="ECO:0000313" key="3">
    <source>
        <dbReference type="EMBL" id="ORV93124.1"/>
    </source>
</evidence>
<dbReference type="PROSITE" id="PS50801">
    <property type="entry name" value="STAS"/>
    <property type="match status" value="1"/>
</dbReference>
<dbReference type="EMBL" id="JAPQYE010000027">
    <property type="protein sequence ID" value="MCZ0732276.1"/>
    <property type="molecule type" value="Genomic_DNA"/>
</dbReference>
<reference evidence="3 4" key="1">
    <citation type="submission" date="2016-01" db="EMBL/GenBank/DDBJ databases">
        <title>The new phylogeny of the genus Mycobacterium.</title>
        <authorList>
            <person name="Tarcisio F."/>
            <person name="Conor M."/>
            <person name="Antonella G."/>
            <person name="Elisabetta G."/>
            <person name="Giulia F.S."/>
            <person name="Sara T."/>
            <person name="Anna F."/>
            <person name="Clotilde B."/>
            <person name="Roberto B."/>
            <person name="Veronica D.S."/>
            <person name="Fabio R."/>
            <person name="Monica P."/>
            <person name="Olivier J."/>
            <person name="Enrico T."/>
            <person name="Nicola S."/>
        </authorList>
    </citation>
    <scope>NUCLEOTIDE SEQUENCE [LARGE SCALE GENOMIC DNA]</scope>
    <source>
        <strain evidence="3 4">DSM 45541</strain>
    </source>
</reference>
<keyword evidence="5" id="KW-1185">Reference proteome</keyword>
<accession>A0A1X1X2M8</accession>
<sequence>MATPLQLSTHRRDDGRLVLAAVGELDLSNIEVFSSALRDAAAGADGTPLRVDLTAVEYLDSGAINVLFDHAESIDLVVNPMLLPVLTVSGLTEVVTVKPGPDS</sequence>
<dbReference type="InterPro" id="IPR058548">
    <property type="entry name" value="MlaB-like_STAS"/>
</dbReference>
<dbReference type="EMBL" id="LQPC01000002">
    <property type="protein sequence ID" value="ORV93124.1"/>
    <property type="molecule type" value="Genomic_DNA"/>
</dbReference>
<dbReference type="Pfam" id="PF13466">
    <property type="entry name" value="STAS_2"/>
    <property type="match status" value="1"/>
</dbReference>
<dbReference type="AlphaFoldDB" id="A0A1X1X2M8"/>
<feature type="domain" description="STAS" evidence="1">
    <location>
        <begin position="6"/>
        <end position="67"/>
    </location>
</feature>
<organism evidence="3 4">
    <name type="scientific">Mycolicibacterium iranicum</name>
    <name type="common">Mycobacterium iranicum</name>
    <dbReference type="NCBI Taxonomy" id="912594"/>
    <lineage>
        <taxon>Bacteria</taxon>
        <taxon>Bacillati</taxon>
        <taxon>Actinomycetota</taxon>
        <taxon>Actinomycetes</taxon>
        <taxon>Mycobacteriales</taxon>
        <taxon>Mycobacteriaceae</taxon>
        <taxon>Mycolicibacterium</taxon>
    </lineage>
</organism>
<dbReference type="RefSeq" id="WP_024449439.1">
    <property type="nucleotide sequence ID" value="NZ_JAPQYE010000027.1"/>
</dbReference>
<dbReference type="CDD" id="cd07043">
    <property type="entry name" value="STAS_anti-anti-sigma_factors"/>
    <property type="match status" value="1"/>
</dbReference>
<dbReference type="Proteomes" id="UP000193622">
    <property type="component" value="Unassembled WGS sequence"/>
</dbReference>
<protein>
    <submittedName>
        <fullName evidence="3">Anti-anti-sigma factor</fullName>
    </submittedName>
    <submittedName>
        <fullName evidence="2">STAS domain-containing protein</fullName>
    </submittedName>
</protein>
<evidence type="ECO:0000259" key="1">
    <source>
        <dbReference type="PROSITE" id="PS50801"/>
    </source>
</evidence>